<dbReference type="VEuPathDB" id="VectorBase:GPAI007736"/>
<evidence type="ECO:0000313" key="1">
    <source>
        <dbReference type="EnsemblMetazoa" id="GPAI007736-PA"/>
    </source>
</evidence>
<proteinExistence type="predicted"/>
<name>A0A1A9Z9C3_GLOPL</name>
<organism evidence="1 2">
    <name type="scientific">Glossina pallidipes</name>
    <name type="common">Tsetse fly</name>
    <dbReference type="NCBI Taxonomy" id="7398"/>
    <lineage>
        <taxon>Eukaryota</taxon>
        <taxon>Metazoa</taxon>
        <taxon>Ecdysozoa</taxon>
        <taxon>Arthropoda</taxon>
        <taxon>Hexapoda</taxon>
        <taxon>Insecta</taxon>
        <taxon>Pterygota</taxon>
        <taxon>Neoptera</taxon>
        <taxon>Endopterygota</taxon>
        <taxon>Diptera</taxon>
        <taxon>Brachycera</taxon>
        <taxon>Muscomorpha</taxon>
        <taxon>Hippoboscoidea</taxon>
        <taxon>Glossinidae</taxon>
        <taxon>Glossina</taxon>
    </lineage>
</organism>
<accession>A0A1A9Z9C3</accession>
<dbReference type="Proteomes" id="UP000092445">
    <property type="component" value="Unassembled WGS sequence"/>
</dbReference>
<dbReference type="EnsemblMetazoa" id="GPAI007736-RA">
    <property type="protein sequence ID" value="GPAI007736-PA"/>
    <property type="gene ID" value="GPAI007736"/>
</dbReference>
<keyword evidence="2" id="KW-1185">Reference proteome</keyword>
<dbReference type="AlphaFoldDB" id="A0A1A9Z9C3"/>
<protein>
    <submittedName>
        <fullName evidence="1">Uncharacterized protein</fullName>
    </submittedName>
</protein>
<sequence length="144" mass="16126">MAARQGGEEAFDIDCLRSQSILDVWLTMYATNMNMHAVQRERTLNINQTGFFNSCPTPEHLRETYAINSQASGEDRVTQLRSPIFATILPIHFSVSSVQPLPHQDRDGKVFKDRAKGVVIAKCCSEAKEVNSIRNPNGFANKKT</sequence>
<reference evidence="2" key="1">
    <citation type="submission" date="2014-03" db="EMBL/GenBank/DDBJ databases">
        <authorList>
            <person name="Aksoy S."/>
            <person name="Warren W."/>
            <person name="Wilson R.K."/>
        </authorList>
    </citation>
    <scope>NUCLEOTIDE SEQUENCE [LARGE SCALE GENOMIC DNA]</scope>
    <source>
        <strain evidence="2">IAEA</strain>
    </source>
</reference>
<evidence type="ECO:0000313" key="2">
    <source>
        <dbReference type="Proteomes" id="UP000092445"/>
    </source>
</evidence>
<reference evidence="1" key="2">
    <citation type="submission" date="2020-05" db="UniProtKB">
        <authorList>
            <consortium name="EnsemblMetazoa"/>
        </authorList>
    </citation>
    <scope>IDENTIFICATION</scope>
    <source>
        <strain evidence="1">IAEA</strain>
    </source>
</reference>